<name>A0ACB9FX96_9ASTR</name>
<keyword evidence="2" id="KW-1185">Reference proteome</keyword>
<sequence length="104" mass="11599">MRLKGIFTYRIRDIKTVQPVLVLLTGVWDARPGVWDANWGSEYGLVGRQRRPWETSNRKGFAHGTPPYASGTPTAQLMGAYGTLVWSLGTFKQKSRTVRDGCGV</sequence>
<organism evidence="1 2">
    <name type="scientific">Smallanthus sonchifolius</name>
    <dbReference type="NCBI Taxonomy" id="185202"/>
    <lineage>
        <taxon>Eukaryota</taxon>
        <taxon>Viridiplantae</taxon>
        <taxon>Streptophyta</taxon>
        <taxon>Embryophyta</taxon>
        <taxon>Tracheophyta</taxon>
        <taxon>Spermatophyta</taxon>
        <taxon>Magnoliopsida</taxon>
        <taxon>eudicotyledons</taxon>
        <taxon>Gunneridae</taxon>
        <taxon>Pentapetalae</taxon>
        <taxon>asterids</taxon>
        <taxon>campanulids</taxon>
        <taxon>Asterales</taxon>
        <taxon>Asteraceae</taxon>
        <taxon>Asteroideae</taxon>
        <taxon>Heliantheae alliance</taxon>
        <taxon>Millerieae</taxon>
        <taxon>Smallanthus</taxon>
    </lineage>
</organism>
<proteinExistence type="predicted"/>
<gene>
    <name evidence="1" type="ORF">L1987_45512</name>
</gene>
<evidence type="ECO:0000313" key="2">
    <source>
        <dbReference type="Proteomes" id="UP001056120"/>
    </source>
</evidence>
<protein>
    <submittedName>
        <fullName evidence="1">Uncharacterized protein</fullName>
    </submittedName>
</protein>
<reference evidence="1 2" key="2">
    <citation type="journal article" date="2022" name="Mol. Ecol. Resour.">
        <title>The genomes of chicory, endive, great burdock and yacon provide insights into Asteraceae paleo-polyploidization history and plant inulin production.</title>
        <authorList>
            <person name="Fan W."/>
            <person name="Wang S."/>
            <person name="Wang H."/>
            <person name="Wang A."/>
            <person name="Jiang F."/>
            <person name="Liu H."/>
            <person name="Zhao H."/>
            <person name="Xu D."/>
            <person name="Zhang Y."/>
        </authorList>
    </citation>
    <scope>NUCLEOTIDE SEQUENCE [LARGE SCALE GENOMIC DNA]</scope>
    <source>
        <strain evidence="2">cv. Yunnan</strain>
        <tissue evidence="1">Leaves</tissue>
    </source>
</reference>
<dbReference type="Proteomes" id="UP001056120">
    <property type="component" value="Linkage Group LG15"/>
</dbReference>
<comment type="caution">
    <text evidence="1">The sequence shown here is derived from an EMBL/GenBank/DDBJ whole genome shotgun (WGS) entry which is preliminary data.</text>
</comment>
<accession>A0ACB9FX96</accession>
<dbReference type="EMBL" id="CM042032">
    <property type="protein sequence ID" value="KAI3775759.1"/>
    <property type="molecule type" value="Genomic_DNA"/>
</dbReference>
<evidence type="ECO:0000313" key="1">
    <source>
        <dbReference type="EMBL" id="KAI3775759.1"/>
    </source>
</evidence>
<reference evidence="2" key="1">
    <citation type="journal article" date="2022" name="Mol. Ecol. Resour.">
        <title>The genomes of chicory, endive, great burdock and yacon provide insights into Asteraceae palaeo-polyploidization history and plant inulin production.</title>
        <authorList>
            <person name="Fan W."/>
            <person name="Wang S."/>
            <person name="Wang H."/>
            <person name="Wang A."/>
            <person name="Jiang F."/>
            <person name="Liu H."/>
            <person name="Zhao H."/>
            <person name="Xu D."/>
            <person name="Zhang Y."/>
        </authorList>
    </citation>
    <scope>NUCLEOTIDE SEQUENCE [LARGE SCALE GENOMIC DNA]</scope>
    <source>
        <strain evidence="2">cv. Yunnan</strain>
    </source>
</reference>